<dbReference type="InterPro" id="IPR036388">
    <property type="entry name" value="WH-like_DNA-bd_sf"/>
</dbReference>
<keyword evidence="9" id="KW-1185">Reference proteome</keyword>
<organism evidence="8 9">
    <name type="scientific">Aquibacillus koreensis</name>
    <dbReference type="NCBI Taxonomy" id="279446"/>
    <lineage>
        <taxon>Bacteria</taxon>
        <taxon>Bacillati</taxon>
        <taxon>Bacillota</taxon>
        <taxon>Bacilli</taxon>
        <taxon>Bacillales</taxon>
        <taxon>Bacillaceae</taxon>
        <taxon>Aquibacillus</taxon>
    </lineage>
</organism>
<reference evidence="8" key="1">
    <citation type="submission" date="2022-06" db="EMBL/GenBank/DDBJ databases">
        <title>Aquibacillus sp. a new bacterium isolated from soil saline samples.</title>
        <authorList>
            <person name="Galisteo C."/>
            <person name="De La Haba R."/>
            <person name="Sanchez-Porro C."/>
            <person name="Ventosa A."/>
        </authorList>
    </citation>
    <scope>NUCLEOTIDE SEQUENCE</scope>
    <source>
        <strain evidence="8">JCM 12387</strain>
    </source>
</reference>
<comment type="caution">
    <text evidence="8">The sequence shown here is derived from an EMBL/GenBank/DDBJ whole genome shotgun (WGS) entry which is preliminary data.</text>
</comment>
<evidence type="ECO:0000256" key="2">
    <source>
        <dbReference type="ARBA" id="ARBA00023015"/>
    </source>
</evidence>
<keyword evidence="4" id="KW-0238">DNA-binding</keyword>
<dbReference type="InterPro" id="IPR007627">
    <property type="entry name" value="RNA_pol_sigma70_r2"/>
</dbReference>
<name>A0A9X3WHC4_9BACI</name>
<gene>
    <name evidence="8" type="ORF">NC661_06085</name>
</gene>
<dbReference type="AlphaFoldDB" id="A0A9X3WHC4"/>
<dbReference type="InterPro" id="IPR039425">
    <property type="entry name" value="RNA_pol_sigma-70-like"/>
</dbReference>
<dbReference type="GO" id="GO:0006352">
    <property type="term" value="P:DNA-templated transcription initiation"/>
    <property type="evidence" value="ECO:0007669"/>
    <property type="project" value="InterPro"/>
</dbReference>
<evidence type="ECO:0000259" key="7">
    <source>
        <dbReference type="Pfam" id="PF08281"/>
    </source>
</evidence>
<dbReference type="Pfam" id="PF08281">
    <property type="entry name" value="Sigma70_r4_2"/>
    <property type="match status" value="1"/>
</dbReference>
<dbReference type="PANTHER" id="PTHR43133:SF8">
    <property type="entry name" value="RNA POLYMERASE SIGMA FACTOR HI_1459-RELATED"/>
    <property type="match status" value="1"/>
</dbReference>
<dbReference type="SUPFAM" id="SSF88659">
    <property type="entry name" value="Sigma3 and sigma4 domains of RNA polymerase sigma factors"/>
    <property type="match status" value="1"/>
</dbReference>
<evidence type="ECO:0000313" key="9">
    <source>
        <dbReference type="Proteomes" id="UP001145072"/>
    </source>
</evidence>
<evidence type="ECO:0000259" key="6">
    <source>
        <dbReference type="Pfam" id="PF04542"/>
    </source>
</evidence>
<dbReference type="GO" id="GO:0016987">
    <property type="term" value="F:sigma factor activity"/>
    <property type="evidence" value="ECO:0007669"/>
    <property type="project" value="UniProtKB-KW"/>
</dbReference>
<feature type="domain" description="RNA polymerase sigma-70 region 2" evidence="6">
    <location>
        <begin position="15"/>
        <end position="75"/>
    </location>
</feature>
<evidence type="ECO:0000256" key="1">
    <source>
        <dbReference type="ARBA" id="ARBA00010641"/>
    </source>
</evidence>
<evidence type="ECO:0000256" key="3">
    <source>
        <dbReference type="ARBA" id="ARBA00023082"/>
    </source>
</evidence>
<dbReference type="PANTHER" id="PTHR43133">
    <property type="entry name" value="RNA POLYMERASE ECF-TYPE SIGMA FACTO"/>
    <property type="match status" value="1"/>
</dbReference>
<dbReference type="Gene3D" id="1.10.10.10">
    <property type="entry name" value="Winged helix-like DNA-binding domain superfamily/Winged helix DNA-binding domain"/>
    <property type="match status" value="1"/>
</dbReference>
<dbReference type="InterPro" id="IPR014284">
    <property type="entry name" value="RNA_pol_sigma-70_dom"/>
</dbReference>
<dbReference type="InterPro" id="IPR013324">
    <property type="entry name" value="RNA_pol_sigma_r3/r4-like"/>
</dbReference>
<dbReference type="Pfam" id="PF04542">
    <property type="entry name" value="Sigma70_r2"/>
    <property type="match status" value="1"/>
</dbReference>
<dbReference type="RefSeq" id="WP_259870606.1">
    <property type="nucleotide sequence ID" value="NZ_JAMQJZ010000003.1"/>
</dbReference>
<protein>
    <submittedName>
        <fullName evidence="8">RNA polymerase sigma factor</fullName>
    </submittedName>
</protein>
<dbReference type="CDD" id="cd06171">
    <property type="entry name" value="Sigma70_r4"/>
    <property type="match status" value="1"/>
</dbReference>
<dbReference type="NCBIfam" id="TIGR02937">
    <property type="entry name" value="sigma70-ECF"/>
    <property type="match status" value="1"/>
</dbReference>
<proteinExistence type="inferred from homology"/>
<keyword evidence="3" id="KW-0731">Sigma factor</keyword>
<comment type="similarity">
    <text evidence="1">Belongs to the sigma-70 factor family. ECF subfamily.</text>
</comment>
<accession>A0A9X3WHC4</accession>
<sequence length="169" mass="19978">MEKQINNDALNTELNIVYRYLIKKGVPRADAEDAVQETAYKYLRYSDSIRSSKVRSWIIRVALNHYYDQCRKNKKYILNIEEKIIEAQQDHELPDLIVLAKERKEEFSKLLSKLKPLYAELLLLKYESELSYAEISQLLGMGNSAVKTNLYRARKKLLKLYEEAQQDER</sequence>
<dbReference type="GO" id="GO:0003677">
    <property type="term" value="F:DNA binding"/>
    <property type="evidence" value="ECO:0007669"/>
    <property type="project" value="UniProtKB-KW"/>
</dbReference>
<keyword evidence="5" id="KW-0804">Transcription</keyword>
<dbReference type="InterPro" id="IPR013249">
    <property type="entry name" value="RNA_pol_sigma70_r4_t2"/>
</dbReference>
<dbReference type="EMBL" id="JAMQJZ010000003">
    <property type="protein sequence ID" value="MDC3419937.1"/>
    <property type="molecule type" value="Genomic_DNA"/>
</dbReference>
<dbReference type="SUPFAM" id="SSF88946">
    <property type="entry name" value="Sigma2 domain of RNA polymerase sigma factors"/>
    <property type="match status" value="1"/>
</dbReference>
<evidence type="ECO:0000313" key="8">
    <source>
        <dbReference type="EMBL" id="MDC3419937.1"/>
    </source>
</evidence>
<feature type="domain" description="RNA polymerase sigma factor 70 region 4 type 2" evidence="7">
    <location>
        <begin position="105"/>
        <end position="157"/>
    </location>
</feature>
<keyword evidence="2" id="KW-0805">Transcription regulation</keyword>
<dbReference type="Gene3D" id="1.10.1740.10">
    <property type="match status" value="1"/>
</dbReference>
<evidence type="ECO:0000256" key="4">
    <source>
        <dbReference type="ARBA" id="ARBA00023125"/>
    </source>
</evidence>
<dbReference type="Proteomes" id="UP001145072">
    <property type="component" value="Unassembled WGS sequence"/>
</dbReference>
<dbReference type="InterPro" id="IPR013325">
    <property type="entry name" value="RNA_pol_sigma_r2"/>
</dbReference>
<evidence type="ECO:0000256" key="5">
    <source>
        <dbReference type="ARBA" id="ARBA00023163"/>
    </source>
</evidence>